<evidence type="ECO:0000259" key="1">
    <source>
        <dbReference type="Pfam" id="PF07238"/>
    </source>
</evidence>
<evidence type="ECO:0000313" key="2">
    <source>
        <dbReference type="EMBL" id="KEZ77187.1"/>
    </source>
</evidence>
<dbReference type="AlphaFoldDB" id="A0A084IKF3"/>
<evidence type="ECO:0000313" key="3">
    <source>
        <dbReference type="Proteomes" id="UP000028302"/>
    </source>
</evidence>
<dbReference type="Pfam" id="PF07238">
    <property type="entry name" value="PilZ"/>
    <property type="match status" value="1"/>
</dbReference>
<comment type="caution">
    <text evidence="2">The sequence shown here is derived from an EMBL/GenBank/DDBJ whole genome shotgun (WGS) entry which is preliminary data.</text>
</comment>
<reference evidence="2 3" key="1">
    <citation type="submission" date="2013-03" db="EMBL/GenBank/DDBJ databases">
        <title>Salinisphaera hydrothermalis C41B8 Genome Sequencing.</title>
        <authorList>
            <person name="Li C."/>
            <person name="Lai Q."/>
            <person name="Shao Z."/>
        </authorList>
    </citation>
    <scope>NUCLEOTIDE SEQUENCE [LARGE SCALE GENOMIC DNA]</scope>
    <source>
        <strain evidence="2 3">C41B8</strain>
    </source>
</reference>
<sequence>MPAIAENSYTLITEPAAVAATLADLQARGESLLLRGMADGRSHHVLLTTIEDDPGRLIWQRVDAGHGTPVAVGDMLQLESRRRSGHLVSSAMYCDGVSHDARAGSLELRTRLPLRLTLRHARQDWRARVVPGEMRVEARLSRPEAPPVHGTLVDLSVGGCRLVLARDAAAVEPDDWVNLRLTFPNGEQALFGARVGDVAIHTGARREAGLIFVDLSDEQTRRLWFLTCEIDRESERLQSVRDELRPLAPSTLFQPPV</sequence>
<dbReference type="SUPFAM" id="SSF141371">
    <property type="entry name" value="PilZ domain-like"/>
    <property type="match status" value="1"/>
</dbReference>
<dbReference type="OrthoDB" id="9764808at2"/>
<gene>
    <name evidence="2" type="ORF">C41B8_11378</name>
</gene>
<dbReference type="RefSeq" id="WP_037338093.1">
    <property type="nucleotide sequence ID" value="NZ_APNK01000016.1"/>
</dbReference>
<organism evidence="2 3">
    <name type="scientific">Salinisphaera hydrothermalis (strain C41B8)</name>
    <dbReference type="NCBI Taxonomy" id="1304275"/>
    <lineage>
        <taxon>Bacteria</taxon>
        <taxon>Pseudomonadati</taxon>
        <taxon>Pseudomonadota</taxon>
        <taxon>Gammaproteobacteria</taxon>
        <taxon>Salinisphaerales</taxon>
        <taxon>Salinisphaeraceae</taxon>
        <taxon>Salinisphaera</taxon>
    </lineage>
</organism>
<dbReference type="InterPro" id="IPR009875">
    <property type="entry name" value="PilZ_domain"/>
</dbReference>
<keyword evidence="2" id="KW-0378">Hydrolase</keyword>
<dbReference type="EMBL" id="APNK01000016">
    <property type="protein sequence ID" value="KEZ77187.1"/>
    <property type="molecule type" value="Genomic_DNA"/>
</dbReference>
<dbReference type="GO" id="GO:0016787">
    <property type="term" value="F:hydrolase activity"/>
    <property type="evidence" value="ECO:0007669"/>
    <property type="project" value="UniProtKB-KW"/>
</dbReference>
<keyword evidence="3" id="KW-1185">Reference proteome</keyword>
<name>A0A084IKF3_SALHC</name>
<feature type="domain" description="PilZ" evidence="1">
    <location>
        <begin position="122"/>
        <end position="223"/>
    </location>
</feature>
<dbReference type="GO" id="GO:0035438">
    <property type="term" value="F:cyclic-di-GMP binding"/>
    <property type="evidence" value="ECO:0007669"/>
    <property type="project" value="InterPro"/>
</dbReference>
<accession>A0A084IKF3</accession>
<dbReference type="Gene3D" id="2.40.10.220">
    <property type="entry name" value="predicted glycosyltransferase like domains"/>
    <property type="match status" value="1"/>
</dbReference>
<protein>
    <submittedName>
        <fullName evidence="2">Metal dependent phosphohydrolase</fullName>
    </submittedName>
</protein>
<dbReference type="Proteomes" id="UP000028302">
    <property type="component" value="Unassembled WGS sequence"/>
</dbReference>
<dbReference type="eggNOG" id="COG5581">
    <property type="taxonomic scope" value="Bacteria"/>
</dbReference>
<proteinExistence type="predicted"/>